<dbReference type="InterPro" id="IPR051043">
    <property type="entry name" value="Sulfatase_Mod_Factor_Kinase"/>
</dbReference>
<dbReference type="RefSeq" id="WP_039329439.1">
    <property type="nucleotide sequence ID" value="NZ_JTJJ01000027.1"/>
</dbReference>
<dbReference type="PANTHER" id="PTHR23150:SF19">
    <property type="entry name" value="FORMYLGLYCINE-GENERATING ENZYME"/>
    <property type="match status" value="1"/>
</dbReference>
<sequence>MSKYLVIFFSLILTACDPKNNNAFQVQQDLVRHSLANMVEVKGGTFKMGDFGPLINDRRPISLGDDDKFLHDVTLSDFSIGKYKVTWKDYKVYAKLKGIVIPDVVYLYQSDLNKVRADNMPASLNWQQAKNYCQWLGKATNKKIDLPTEAQWEYAARDGGKLVIYATNNGKYEPGKNLASSKQRREMTDTIINYPVGKYPSTPLGLYDMAGNGVDWTQDWYSENYYEVSPRKNPKGPDSGTKKVIRGYQSGGDEYSNQTVFRQYEDPALGGSKEVLPYYNARCVVNK</sequence>
<gene>
    <name evidence="2" type="ORF">QU24_06750</name>
</gene>
<reference evidence="2 3" key="1">
    <citation type="submission" date="2014-11" db="EMBL/GenBank/DDBJ databases">
        <title>Genome sequencing of Pantoea rodasii ND03.</title>
        <authorList>
            <person name="Muhamad Yunos N.Y."/>
            <person name="Chan K.-G."/>
        </authorList>
    </citation>
    <scope>NUCLEOTIDE SEQUENCE [LARGE SCALE GENOMIC DNA]</scope>
    <source>
        <strain evidence="2 3">ND03</strain>
    </source>
</reference>
<dbReference type="Pfam" id="PF03781">
    <property type="entry name" value="FGE-sulfatase"/>
    <property type="match status" value="1"/>
</dbReference>
<dbReference type="InterPro" id="IPR042095">
    <property type="entry name" value="SUMF_sf"/>
</dbReference>
<comment type="caution">
    <text evidence="2">The sequence shown here is derived from an EMBL/GenBank/DDBJ whole genome shotgun (WGS) entry which is preliminary data.</text>
</comment>
<dbReference type="AlphaFoldDB" id="A0A0B1R894"/>
<evidence type="ECO:0000313" key="3">
    <source>
        <dbReference type="Proteomes" id="UP000030853"/>
    </source>
</evidence>
<dbReference type="PANTHER" id="PTHR23150">
    <property type="entry name" value="SULFATASE MODIFYING FACTOR 1, 2"/>
    <property type="match status" value="1"/>
</dbReference>
<dbReference type="Gene3D" id="3.90.1580.10">
    <property type="entry name" value="paralog of FGE (formylglycine-generating enzyme)"/>
    <property type="match status" value="1"/>
</dbReference>
<dbReference type="PROSITE" id="PS51257">
    <property type="entry name" value="PROKAR_LIPOPROTEIN"/>
    <property type="match status" value="1"/>
</dbReference>
<dbReference type="InterPro" id="IPR005532">
    <property type="entry name" value="SUMF_dom"/>
</dbReference>
<dbReference type="Proteomes" id="UP000030853">
    <property type="component" value="Unassembled WGS sequence"/>
</dbReference>
<dbReference type="SUPFAM" id="SSF56436">
    <property type="entry name" value="C-type lectin-like"/>
    <property type="match status" value="1"/>
</dbReference>
<feature type="domain" description="Sulfatase-modifying factor enzyme-like" evidence="1">
    <location>
        <begin position="35"/>
        <end position="262"/>
    </location>
</feature>
<proteinExistence type="predicted"/>
<accession>A0A0B1R894</accession>
<dbReference type="GO" id="GO:0120147">
    <property type="term" value="F:formylglycine-generating oxidase activity"/>
    <property type="evidence" value="ECO:0007669"/>
    <property type="project" value="TreeGrafter"/>
</dbReference>
<organism evidence="2 3">
    <name type="scientific">Pantoea rodasii</name>
    <dbReference type="NCBI Taxonomy" id="1076549"/>
    <lineage>
        <taxon>Bacteria</taxon>
        <taxon>Pseudomonadati</taxon>
        <taxon>Pseudomonadota</taxon>
        <taxon>Gammaproteobacteria</taxon>
        <taxon>Enterobacterales</taxon>
        <taxon>Erwiniaceae</taxon>
        <taxon>Pantoea</taxon>
    </lineage>
</organism>
<dbReference type="InterPro" id="IPR016187">
    <property type="entry name" value="CTDL_fold"/>
</dbReference>
<evidence type="ECO:0000259" key="1">
    <source>
        <dbReference type="Pfam" id="PF03781"/>
    </source>
</evidence>
<dbReference type="EMBL" id="JTJJ01000027">
    <property type="protein sequence ID" value="KHJ68839.1"/>
    <property type="molecule type" value="Genomic_DNA"/>
</dbReference>
<evidence type="ECO:0000313" key="2">
    <source>
        <dbReference type="EMBL" id="KHJ68839.1"/>
    </source>
</evidence>
<name>A0A0B1R894_9GAMM</name>
<protein>
    <recommendedName>
        <fullName evidence="1">Sulfatase-modifying factor enzyme-like domain-containing protein</fullName>
    </recommendedName>
</protein>